<evidence type="ECO:0000313" key="3">
    <source>
        <dbReference type="Proteomes" id="UP000799640"/>
    </source>
</evidence>
<name>A0A6G1I0F4_9PEZI</name>
<protein>
    <submittedName>
        <fullName evidence="2">Uncharacterized protein</fullName>
    </submittedName>
</protein>
<evidence type="ECO:0000313" key="2">
    <source>
        <dbReference type="EMBL" id="KAF2401778.1"/>
    </source>
</evidence>
<feature type="region of interest" description="Disordered" evidence="1">
    <location>
        <begin position="217"/>
        <end position="240"/>
    </location>
</feature>
<keyword evidence="3" id="KW-1185">Reference proteome</keyword>
<organism evidence="2 3">
    <name type="scientific">Trichodelitschia bisporula</name>
    <dbReference type="NCBI Taxonomy" id="703511"/>
    <lineage>
        <taxon>Eukaryota</taxon>
        <taxon>Fungi</taxon>
        <taxon>Dikarya</taxon>
        <taxon>Ascomycota</taxon>
        <taxon>Pezizomycotina</taxon>
        <taxon>Dothideomycetes</taxon>
        <taxon>Dothideomycetes incertae sedis</taxon>
        <taxon>Phaeotrichales</taxon>
        <taxon>Phaeotrichaceae</taxon>
        <taxon>Trichodelitschia</taxon>
    </lineage>
</organism>
<gene>
    <name evidence="2" type="ORF">EJ06DRAFT_359646</name>
</gene>
<reference evidence="2" key="1">
    <citation type="journal article" date="2020" name="Stud. Mycol.">
        <title>101 Dothideomycetes genomes: a test case for predicting lifestyles and emergence of pathogens.</title>
        <authorList>
            <person name="Haridas S."/>
            <person name="Albert R."/>
            <person name="Binder M."/>
            <person name="Bloem J."/>
            <person name="Labutti K."/>
            <person name="Salamov A."/>
            <person name="Andreopoulos B."/>
            <person name="Baker S."/>
            <person name="Barry K."/>
            <person name="Bills G."/>
            <person name="Bluhm B."/>
            <person name="Cannon C."/>
            <person name="Castanera R."/>
            <person name="Culley D."/>
            <person name="Daum C."/>
            <person name="Ezra D."/>
            <person name="Gonzalez J."/>
            <person name="Henrissat B."/>
            <person name="Kuo A."/>
            <person name="Liang C."/>
            <person name="Lipzen A."/>
            <person name="Lutzoni F."/>
            <person name="Magnuson J."/>
            <person name="Mondo S."/>
            <person name="Nolan M."/>
            <person name="Ohm R."/>
            <person name="Pangilinan J."/>
            <person name="Park H.-J."/>
            <person name="Ramirez L."/>
            <person name="Alfaro M."/>
            <person name="Sun H."/>
            <person name="Tritt A."/>
            <person name="Yoshinaga Y."/>
            <person name="Zwiers L.-H."/>
            <person name="Turgeon B."/>
            <person name="Goodwin S."/>
            <person name="Spatafora J."/>
            <person name="Crous P."/>
            <person name="Grigoriev I."/>
        </authorList>
    </citation>
    <scope>NUCLEOTIDE SEQUENCE</scope>
    <source>
        <strain evidence="2">CBS 262.69</strain>
    </source>
</reference>
<dbReference type="EMBL" id="ML996692">
    <property type="protein sequence ID" value="KAF2401778.1"/>
    <property type="molecule type" value="Genomic_DNA"/>
</dbReference>
<evidence type="ECO:0000256" key="1">
    <source>
        <dbReference type="SAM" id="MobiDB-lite"/>
    </source>
</evidence>
<accession>A0A6G1I0F4</accession>
<dbReference type="Proteomes" id="UP000799640">
    <property type="component" value="Unassembled WGS sequence"/>
</dbReference>
<feature type="compositionally biased region" description="Low complexity" evidence="1">
    <location>
        <begin position="223"/>
        <end position="236"/>
    </location>
</feature>
<sequence>MAPQDETKQIIFLAHQLADLVPELLKLSTRHFKASRILVNTDILNDYAEIGSAFATIASTGKTLSAAILANEYTALTSDFASDLSRFVQVLEQIRGSAELDGFAKREGGEGRALRPAVIEESFRVVRHARSMAASVRLFTGVLEFGKALACPDSVDEMVRRTATNSILAAGNALREVKFLLEPGRFGPWRPYLIMKRHGDVDKWLSSLLLPKELDEPKEVAADSDTSPPSSSASSEADTESIDIPVRNRVFFDRDNDFGSIPPPPPGSRLDQTPFIKVHKDYVDQRTLEYFNTDYAVKKVKLFLELSVCY</sequence>
<proteinExistence type="predicted"/>
<dbReference type="AlphaFoldDB" id="A0A6G1I0F4"/>